<evidence type="ECO:0000256" key="14">
    <source>
        <dbReference type="RuleBase" id="RU000579"/>
    </source>
</evidence>
<evidence type="ECO:0000256" key="13">
    <source>
        <dbReference type="PIRSR" id="PIRSR000098-2"/>
    </source>
</evidence>
<feature type="domain" description="Homoserine dehydrogenase catalytic" evidence="16">
    <location>
        <begin position="132"/>
        <end position="310"/>
    </location>
</feature>
<evidence type="ECO:0000259" key="16">
    <source>
        <dbReference type="Pfam" id="PF00742"/>
    </source>
</evidence>
<dbReference type="Gene3D" id="3.40.50.720">
    <property type="entry name" value="NAD(P)-binding Rossmann-like Domain"/>
    <property type="match status" value="1"/>
</dbReference>
<feature type="binding site" evidence="13">
    <location>
        <begin position="7"/>
        <end position="14"/>
    </location>
    <ligand>
        <name>NADP(+)</name>
        <dbReference type="ChEBI" id="CHEBI:58349"/>
    </ligand>
</feature>
<keyword evidence="13 14" id="KW-0521">NADP</keyword>
<evidence type="ECO:0000259" key="17">
    <source>
        <dbReference type="Pfam" id="PF03447"/>
    </source>
</evidence>
<feature type="binding site" evidence="13">
    <location>
        <position position="185"/>
    </location>
    <ligand>
        <name>L-homoserine</name>
        <dbReference type="ChEBI" id="CHEBI:57476"/>
    </ligand>
</feature>
<dbReference type="GO" id="GO:0009086">
    <property type="term" value="P:methionine biosynthetic process"/>
    <property type="evidence" value="ECO:0007669"/>
    <property type="project" value="UniProtKB-KW"/>
</dbReference>
<comment type="pathway">
    <text evidence="2 14">Amino-acid biosynthesis; L-methionine biosynthesis via de novo pathway; L-homoserine from L-aspartate: step 3/3.</text>
</comment>
<dbReference type="InterPro" id="IPR005106">
    <property type="entry name" value="Asp/hSer_DH_NAD-bd"/>
</dbReference>
<dbReference type="Pfam" id="PF03447">
    <property type="entry name" value="NAD_binding_3"/>
    <property type="match status" value="1"/>
</dbReference>
<comment type="pathway">
    <text evidence="1 14">Amino-acid biosynthesis; L-threonine biosynthesis; L-threonine from L-aspartate: step 3/5.</text>
</comment>
<dbReference type="UniPathway" id="UPA00050">
    <property type="reaction ID" value="UER00063"/>
</dbReference>
<dbReference type="FunFam" id="3.30.360.10:FF:000005">
    <property type="entry name" value="Homoserine dehydrogenase"/>
    <property type="match status" value="1"/>
</dbReference>
<evidence type="ECO:0000256" key="12">
    <source>
        <dbReference type="PIRSR" id="PIRSR000098-1"/>
    </source>
</evidence>
<dbReference type="GO" id="GO:0009088">
    <property type="term" value="P:threonine biosynthetic process"/>
    <property type="evidence" value="ECO:0007669"/>
    <property type="project" value="UniProtKB-UniPathway"/>
</dbReference>
<dbReference type="GO" id="GO:0050661">
    <property type="term" value="F:NADP binding"/>
    <property type="evidence" value="ECO:0007669"/>
    <property type="project" value="InterPro"/>
</dbReference>
<feature type="domain" description="Aspartate/homoserine dehydrogenase NAD-binding" evidence="17">
    <location>
        <begin position="8"/>
        <end position="124"/>
    </location>
</feature>
<comment type="caution">
    <text evidence="18">The sequence shown here is derived from an EMBL/GenBank/DDBJ whole genome shotgun (WGS) entry which is preliminary data.</text>
</comment>
<evidence type="ECO:0000256" key="4">
    <source>
        <dbReference type="ARBA" id="ARBA00013213"/>
    </source>
</evidence>
<dbReference type="PANTHER" id="PTHR43331:SF1">
    <property type="entry name" value="HOMOSERINE DEHYDROGENASE"/>
    <property type="match status" value="1"/>
</dbReference>
<organism evidence="18 19">
    <name type="scientific">Clostridium porci</name>
    <dbReference type="NCBI Taxonomy" id="2605778"/>
    <lineage>
        <taxon>Bacteria</taxon>
        <taxon>Bacillati</taxon>
        <taxon>Bacillota</taxon>
        <taxon>Clostridia</taxon>
        <taxon>Eubacteriales</taxon>
        <taxon>Clostridiaceae</taxon>
        <taxon>Clostridium</taxon>
    </lineage>
</organism>
<gene>
    <name evidence="18" type="ORF">FYJ39_09020</name>
</gene>
<keyword evidence="7 14" id="KW-0791">Threonine biosynthesis</keyword>
<dbReference type="InterPro" id="IPR019811">
    <property type="entry name" value="HDH_CS"/>
</dbReference>
<dbReference type="UniPathway" id="UPA00051">
    <property type="reaction ID" value="UER00465"/>
</dbReference>
<dbReference type="InterPro" id="IPR016204">
    <property type="entry name" value="HDH"/>
</dbReference>
<name>A0A7X2NKS2_9CLOT</name>
<evidence type="ECO:0000256" key="11">
    <source>
        <dbReference type="ARBA" id="ARBA00048841"/>
    </source>
</evidence>
<dbReference type="InterPro" id="IPR036291">
    <property type="entry name" value="NAD(P)-bd_dom_sf"/>
</dbReference>
<feature type="binding site" evidence="13">
    <location>
        <position position="100"/>
    </location>
    <ligand>
        <name>NADPH</name>
        <dbReference type="ChEBI" id="CHEBI:57783"/>
    </ligand>
</feature>
<comment type="similarity">
    <text evidence="3 15">Belongs to the homoserine dehydrogenase family.</text>
</comment>
<sequence length="413" mass="45582">MIKTAVLGYGTIGSGVVEILDKNRDVIAKQAGQEVELKYVLDLRDFPDSPVADKIVHDFQIIEEDKEVKIVVETMGGLNPAYPFVKACLLAGKHVVTSNKALVAAYGTELLAIAREKQVNFFFEASVGGGIPIIRPFYRCLMGERIEEITGILNGTTNFILTKMDREGETFENALKEAQNLGYAERNPEADVEGHDTCRKIAILTAMATGREVNYEDIYTEGMTRITDIDFKYAEKMGTSIKLLGTSRMKNGKVTAFVAPVMIQKNHPLYSVSDVFNGIMVRGNMLGVSMFYGSGAGKLPTASAVVSDIIEAAQNLKRNVAIGWSSEKQPIEPMDKARFCYFVRVAGSYRNKEQDIKQAFGDAEVIELYGLDEFAVLTSEMSEEELKAAATAYDRKEQGRSDFGIKQIIRGVL</sequence>
<keyword evidence="10 14" id="KW-0486">Methionine biosynthesis</keyword>
<evidence type="ECO:0000256" key="7">
    <source>
        <dbReference type="ARBA" id="ARBA00022697"/>
    </source>
</evidence>
<evidence type="ECO:0000256" key="8">
    <source>
        <dbReference type="ARBA" id="ARBA00023002"/>
    </source>
</evidence>
<comment type="catalytic activity">
    <reaction evidence="11">
        <text>L-homoserine + NADP(+) = L-aspartate 4-semialdehyde + NADPH + H(+)</text>
        <dbReference type="Rhea" id="RHEA:15761"/>
        <dbReference type="ChEBI" id="CHEBI:15378"/>
        <dbReference type="ChEBI" id="CHEBI:57476"/>
        <dbReference type="ChEBI" id="CHEBI:57783"/>
        <dbReference type="ChEBI" id="CHEBI:58349"/>
        <dbReference type="ChEBI" id="CHEBI:537519"/>
        <dbReference type="EC" id="1.1.1.3"/>
    </reaction>
    <physiologicalReaction direction="right-to-left" evidence="11">
        <dbReference type="Rhea" id="RHEA:15763"/>
    </physiologicalReaction>
</comment>
<accession>A0A7X2NKS2</accession>
<evidence type="ECO:0000256" key="9">
    <source>
        <dbReference type="ARBA" id="ARBA00023053"/>
    </source>
</evidence>
<feature type="active site" description="Proton donor" evidence="12">
    <location>
        <position position="200"/>
    </location>
</feature>
<evidence type="ECO:0000256" key="5">
    <source>
        <dbReference type="ARBA" id="ARBA00013376"/>
    </source>
</evidence>
<dbReference type="Pfam" id="PF00742">
    <property type="entry name" value="Homoserine_dh"/>
    <property type="match status" value="1"/>
</dbReference>
<dbReference type="PROSITE" id="PS01042">
    <property type="entry name" value="HOMOSER_DHGENASE"/>
    <property type="match status" value="1"/>
</dbReference>
<dbReference type="RefSeq" id="WP_154472158.1">
    <property type="nucleotide sequence ID" value="NZ_DBEWUL010000169.1"/>
</dbReference>
<evidence type="ECO:0000256" key="2">
    <source>
        <dbReference type="ARBA" id="ARBA00005062"/>
    </source>
</evidence>
<dbReference type="GO" id="GO:0004412">
    <property type="term" value="F:homoserine dehydrogenase activity"/>
    <property type="evidence" value="ECO:0007669"/>
    <property type="project" value="UniProtKB-EC"/>
</dbReference>
<evidence type="ECO:0000256" key="10">
    <source>
        <dbReference type="ARBA" id="ARBA00023167"/>
    </source>
</evidence>
<dbReference type="EMBL" id="VUMD01000007">
    <property type="protein sequence ID" value="MSS36704.1"/>
    <property type="molecule type" value="Genomic_DNA"/>
</dbReference>
<evidence type="ECO:0000256" key="1">
    <source>
        <dbReference type="ARBA" id="ARBA00005056"/>
    </source>
</evidence>
<dbReference type="NCBIfam" id="NF004976">
    <property type="entry name" value="PRK06349.1"/>
    <property type="match status" value="1"/>
</dbReference>
<dbReference type="PIRSF" id="PIRSF000098">
    <property type="entry name" value="Homoser_dehydrog"/>
    <property type="match status" value="1"/>
</dbReference>
<reference evidence="18 19" key="1">
    <citation type="submission" date="2019-08" db="EMBL/GenBank/DDBJ databases">
        <title>In-depth cultivation of the pig gut microbiome towards novel bacterial diversity and tailored functional studies.</title>
        <authorList>
            <person name="Wylensek D."/>
            <person name="Hitch T.C.A."/>
            <person name="Clavel T."/>
        </authorList>
    </citation>
    <scope>NUCLEOTIDE SEQUENCE [LARGE SCALE GENOMIC DNA]</scope>
    <source>
        <strain evidence="18 19">WCA-389-WT-23D1</strain>
    </source>
</reference>
<keyword evidence="9" id="KW-0915">Sodium</keyword>
<protein>
    <recommendedName>
        <fullName evidence="5 14">Homoserine dehydrogenase</fullName>
        <ecNumber evidence="4 14">1.1.1.3</ecNumber>
    </recommendedName>
</protein>
<keyword evidence="6 14" id="KW-0028">Amino-acid biosynthesis</keyword>
<evidence type="ECO:0000256" key="6">
    <source>
        <dbReference type="ARBA" id="ARBA00022605"/>
    </source>
</evidence>
<evidence type="ECO:0000256" key="3">
    <source>
        <dbReference type="ARBA" id="ARBA00006753"/>
    </source>
</evidence>
<keyword evidence="8 14" id="KW-0560">Oxidoreductase</keyword>
<keyword evidence="19" id="KW-1185">Reference proteome</keyword>
<dbReference type="SUPFAM" id="SSF55347">
    <property type="entry name" value="Glyceraldehyde-3-phosphate dehydrogenase-like, C-terminal domain"/>
    <property type="match status" value="1"/>
</dbReference>
<dbReference type="Gene3D" id="3.30.70.260">
    <property type="match status" value="1"/>
</dbReference>
<dbReference type="Proteomes" id="UP000429958">
    <property type="component" value="Unassembled WGS sequence"/>
</dbReference>
<dbReference type="Gene3D" id="3.30.360.10">
    <property type="entry name" value="Dihydrodipicolinate Reductase, domain 2"/>
    <property type="match status" value="1"/>
</dbReference>
<dbReference type="InterPro" id="IPR001342">
    <property type="entry name" value="HDH_cat"/>
</dbReference>
<evidence type="ECO:0000256" key="15">
    <source>
        <dbReference type="RuleBase" id="RU004171"/>
    </source>
</evidence>
<dbReference type="SUPFAM" id="SSF51735">
    <property type="entry name" value="NAD(P)-binding Rossmann-fold domains"/>
    <property type="match status" value="1"/>
</dbReference>
<dbReference type="AlphaFoldDB" id="A0A7X2NKS2"/>
<evidence type="ECO:0000313" key="19">
    <source>
        <dbReference type="Proteomes" id="UP000429958"/>
    </source>
</evidence>
<proteinExistence type="inferred from homology"/>
<evidence type="ECO:0000313" key="18">
    <source>
        <dbReference type="EMBL" id="MSS36704.1"/>
    </source>
</evidence>
<dbReference type="PANTHER" id="PTHR43331">
    <property type="entry name" value="HOMOSERINE DEHYDROGENASE"/>
    <property type="match status" value="1"/>
</dbReference>
<dbReference type="EC" id="1.1.1.3" evidence="4 14"/>